<dbReference type="InterPro" id="IPR022572">
    <property type="entry name" value="DNA_rep/recomb_RecO_N"/>
</dbReference>
<dbReference type="HAMAP" id="MF_00201">
    <property type="entry name" value="RecO"/>
    <property type="match status" value="1"/>
</dbReference>
<dbReference type="NCBIfam" id="TIGR00613">
    <property type="entry name" value="reco"/>
    <property type="match status" value="1"/>
</dbReference>
<keyword evidence="3 4" id="KW-0234">DNA repair</keyword>
<evidence type="ECO:0000313" key="6">
    <source>
        <dbReference type="EMBL" id="ATZ17368.1"/>
    </source>
</evidence>
<dbReference type="PANTHER" id="PTHR33991">
    <property type="entry name" value="DNA REPAIR PROTEIN RECO"/>
    <property type="match status" value="1"/>
</dbReference>
<comment type="function">
    <text evidence="4">Involved in DNA repair and RecF pathway recombination.</text>
</comment>
<name>A0A2K8NVZ5_9MOLU</name>
<keyword evidence="2 4" id="KW-0233">DNA recombination</keyword>
<keyword evidence="1 4" id="KW-0227">DNA damage</keyword>
<dbReference type="Gene3D" id="2.40.50.140">
    <property type="entry name" value="Nucleic acid-binding proteins"/>
    <property type="match status" value="1"/>
</dbReference>
<dbReference type="OrthoDB" id="404042at2"/>
<dbReference type="SUPFAM" id="SSF50249">
    <property type="entry name" value="Nucleic acid-binding proteins"/>
    <property type="match status" value="1"/>
</dbReference>
<dbReference type="Proteomes" id="UP000232063">
    <property type="component" value="Chromosome"/>
</dbReference>
<keyword evidence="7" id="KW-1185">Reference proteome</keyword>
<protein>
    <recommendedName>
        <fullName evidence="4">DNA repair protein RecO</fullName>
    </recommendedName>
    <alternativeName>
        <fullName evidence="4">Recombination protein O</fullName>
    </alternativeName>
</protein>
<dbReference type="KEGG" id="elj:ELUMI_v1c06460"/>
<dbReference type="Pfam" id="PF02565">
    <property type="entry name" value="RecO_C"/>
    <property type="match status" value="1"/>
</dbReference>
<reference evidence="6 7" key="1">
    <citation type="submission" date="2017-11" db="EMBL/GenBank/DDBJ databases">
        <title>Genome sequence of Entomoplasma luminosum PIMN-1 (ATCC 49195).</title>
        <authorList>
            <person name="Lo W.-S."/>
            <person name="Gasparich G.E."/>
            <person name="Kuo C.-H."/>
        </authorList>
    </citation>
    <scope>NUCLEOTIDE SEQUENCE [LARGE SCALE GENOMIC DNA]</scope>
    <source>
        <strain evidence="6 7">PIMN-1</strain>
    </source>
</reference>
<gene>
    <name evidence="4 6" type="primary">recO</name>
    <name evidence="6" type="ORF">ELUMI_v1c06460</name>
</gene>
<sequence length="255" mass="30172">MSTTSFKGIVLNSIDYEDNHQVLTIFSDKYGKIGMVALGVNKPASKNKYALQTFNLSEFEIFKSRQRHTLSKLKTAILIKDHFEITKNYDNYMYVSAIGKIIEQATLDRQKNFRIYTILLNLLEKINLNENPFSNFVLTLFKLIQFFGGDWILNQCYRCYRSYKFYRAFNFEDYGLVCPNCVREDDPIQSAEFVSYIMKLKTTNVETEEIQIVPIKYHIYLVKHLFNYYEQTLGIWNPILEQIKEKEFVKNLKNV</sequence>
<dbReference type="GO" id="GO:0006310">
    <property type="term" value="P:DNA recombination"/>
    <property type="evidence" value="ECO:0007669"/>
    <property type="project" value="UniProtKB-UniRule"/>
</dbReference>
<dbReference type="InterPro" id="IPR037278">
    <property type="entry name" value="ARFGAP/RecO"/>
</dbReference>
<dbReference type="AlphaFoldDB" id="A0A2K8NVZ5"/>
<dbReference type="RefSeq" id="WP_025734182.1">
    <property type="nucleotide sequence ID" value="NZ_CP024963.1"/>
</dbReference>
<proteinExistence type="inferred from homology"/>
<evidence type="ECO:0000256" key="4">
    <source>
        <dbReference type="HAMAP-Rule" id="MF_00201"/>
    </source>
</evidence>
<evidence type="ECO:0000259" key="5">
    <source>
        <dbReference type="Pfam" id="PF11967"/>
    </source>
</evidence>
<evidence type="ECO:0000256" key="2">
    <source>
        <dbReference type="ARBA" id="ARBA00023172"/>
    </source>
</evidence>
<dbReference type="InterPro" id="IPR012340">
    <property type="entry name" value="NA-bd_OB-fold"/>
</dbReference>
<dbReference type="EMBL" id="CP024963">
    <property type="protein sequence ID" value="ATZ17368.1"/>
    <property type="molecule type" value="Genomic_DNA"/>
</dbReference>
<dbReference type="GO" id="GO:0043590">
    <property type="term" value="C:bacterial nucleoid"/>
    <property type="evidence" value="ECO:0007669"/>
    <property type="project" value="TreeGrafter"/>
</dbReference>
<dbReference type="InterPro" id="IPR003717">
    <property type="entry name" value="RecO"/>
</dbReference>
<dbReference type="Pfam" id="PF11967">
    <property type="entry name" value="RecO_N"/>
    <property type="match status" value="1"/>
</dbReference>
<dbReference type="PANTHER" id="PTHR33991:SF1">
    <property type="entry name" value="DNA REPAIR PROTEIN RECO"/>
    <property type="match status" value="1"/>
</dbReference>
<feature type="domain" description="DNA replication/recombination mediator RecO N-terminal" evidence="5">
    <location>
        <begin position="1"/>
        <end position="80"/>
    </location>
</feature>
<comment type="similarity">
    <text evidence="4">Belongs to the RecO family.</text>
</comment>
<evidence type="ECO:0000256" key="3">
    <source>
        <dbReference type="ARBA" id="ARBA00023204"/>
    </source>
</evidence>
<dbReference type="GO" id="GO:0006302">
    <property type="term" value="P:double-strand break repair"/>
    <property type="evidence" value="ECO:0007669"/>
    <property type="project" value="TreeGrafter"/>
</dbReference>
<organism evidence="6 7">
    <name type="scientific">Williamsoniiplasma luminosum</name>
    <dbReference type="NCBI Taxonomy" id="214888"/>
    <lineage>
        <taxon>Bacteria</taxon>
        <taxon>Bacillati</taxon>
        <taxon>Mycoplasmatota</taxon>
        <taxon>Mollicutes</taxon>
        <taxon>Entomoplasmatales</taxon>
        <taxon>Williamsoniiplasma</taxon>
    </lineage>
</organism>
<evidence type="ECO:0000313" key="7">
    <source>
        <dbReference type="Proteomes" id="UP000232063"/>
    </source>
</evidence>
<evidence type="ECO:0000256" key="1">
    <source>
        <dbReference type="ARBA" id="ARBA00022763"/>
    </source>
</evidence>
<accession>A0A2K8NVZ5</accession>
<dbReference type="SUPFAM" id="SSF57863">
    <property type="entry name" value="ArfGap/RecO-like zinc finger"/>
    <property type="match status" value="1"/>
</dbReference>